<keyword evidence="3 7" id="KW-1134">Transmembrane beta strand</keyword>
<dbReference type="InterPro" id="IPR023997">
    <property type="entry name" value="TonB-dep_OMP_SusC/RagA_CS"/>
</dbReference>
<evidence type="ECO:0000256" key="8">
    <source>
        <dbReference type="SAM" id="SignalP"/>
    </source>
</evidence>
<keyword evidence="5 7" id="KW-0472">Membrane</keyword>
<dbReference type="InterPro" id="IPR023996">
    <property type="entry name" value="TonB-dep_OMP_SusC/RagA"/>
</dbReference>
<dbReference type="NCBIfam" id="TIGR04056">
    <property type="entry name" value="OMP_RagA_SusC"/>
    <property type="match status" value="1"/>
</dbReference>
<comment type="caution">
    <text evidence="10">The sequence shown here is derived from an EMBL/GenBank/DDBJ whole genome shotgun (WGS) entry which is preliminary data.</text>
</comment>
<evidence type="ECO:0000256" key="5">
    <source>
        <dbReference type="ARBA" id="ARBA00023136"/>
    </source>
</evidence>
<dbReference type="InterPro" id="IPR012910">
    <property type="entry name" value="Plug_dom"/>
</dbReference>
<comment type="similarity">
    <text evidence="7">Belongs to the TonB-dependent receptor family.</text>
</comment>
<dbReference type="PROSITE" id="PS52016">
    <property type="entry name" value="TONB_DEPENDENT_REC_3"/>
    <property type="match status" value="1"/>
</dbReference>
<evidence type="ECO:0000313" key="11">
    <source>
        <dbReference type="Proteomes" id="UP000294498"/>
    </source>
</evidence>
<dbReference type="SUPFAM" id="SSF56935">
    <property type="entry name" value="Porins"/>
    <property type="match status" value="1"/>
</dbReference>
<proteinExistence type="inferred from homology"/>
<dbReference type="InterPro" id="IPR036942">
    <property type="entry name" value="Beta-barrel_TonB_sf"/>
</dbReference>
<dbReference type="Pfam" id="PF07715">
    <property type="entry name" value="Plug"/>
    <property type="match status" value="1"/>
</dbReference>
<reference evidence="10 11" key="1">
    <citation type="submission" date="2019-03" db="EMBL/GenBank/DDBJ databases">
        <title>Genomic Encyclopedia of Type Strains, Phase IV (KMG-IV): sequencing the most valuable type-strain genomes for metagenomic binning, comparative biology and taxonomic classification.</title>
        <authorList>
            <person name="Goeker M."/>
        </authorList>
    </citation>
    <scope>NUCLEOTIDE SEQUENCE [LARGE SCALE GENOMIC DNA]</scope>
    <source>
        <strain evidence="10 11">DSM 100059</strain>
    </source>
</reference>
<feature type="chain" id="PRO_5021030061" evidence="8">
    <location>
        <begin position="27"/>
        <end position="1129"/>
    </location>
</feature>
<evidence type="ECO:0000313" key="10">
    <source>
        <dbReference type="EMBL" id="TDW97423.1"/>
    </source>
</evidence>
<evidence type="ECO:0000256" key="1">
    <source>
        <dbReference type="ARBA" id="ARBA00004571"/>
    </source>
</evidence>
<keyword evidence="6 7" id="KW-0998">Cell outer membrane</keyword>
<feature type="signal peptide" evidence="8">
    <location>
        <begin position="1"/>
        <end position="26"/>
    </location>
</feature>
<evidence type="ECO:0000256" key="4">
    <source>
        <dbReference type="ARBA" id="ARBA00022692"/>
    </source>
</evidence>
<dbReference type="AlphaFoldDB" id="A0A4R8DI61"/>
<evidence type="ECO:0000256" key="2">
    <source>
        <dbReference type="ARBA" id="ARBA00022448"/>
    </source>
</evidence>
<evidence type="ECO:0000256" key="7">
    <source>
        <dbReference type="PROSITE-ProRule" id="PRU01360"/>
    </source>
</evidence>
<dbReference type="NCBIfam" id="TIGR04057">
    <property type="entry name" value="SusC_RagA_signa"/>
    <property type="match status" value="1"/>
</dbReference>
<protein>
    <submittedName>
        <fullName evidence="10">TonB-linked SusC/RagA family outer membrane protein</fullName>
    </submittedName>
</protein>
<keyword evidence="11" id="KW-1185">Reference proteome</keyword>
<dbReference type="Proteomes" id="UP000294498">
    <property type="component" value="Unassembled WGS sequence"/>
</dbReference>
<dbReference type="InterPro" id="IPR039426">
    <property type="entry name" value="TonB-dep_rcpt-like"/>
</dbReference>
<dbReference type="OrthoDB" id="9768177at2"/>
<dbReference type="SUPFAM" id="SSF49464">
    <property type="entry name" value="Carboxypeptidase regulatory domain-like"/>
    <property type="match status" value="1"/>
</dbReference>
<accession>A0A4R8DI61</accession>
<dbReference type="RefSeq" id="WP_133999633.1">
    <property type="nucleotide sequence ID" value="NZ_SODV01000002.1"/>
</dbReference>
<dbReference type="Pfam" id="PF13715">
    <property type="entry name" value="CarbopepD_reg_2"/>
    <property type="match status" value="1"/>
</dbReference>
<dbReference type="EMBL" id="SODV01000002">
    <property type="protein sequence ID" value="TDW97423.1"/>
    <property type="molecule type" value="Genomic_DNA"/>
</dbReference>
<name>A0A4R8DI61_9BACT</name>
<comment type="subcellular location">
    <subcellularLocation>
        <location evidence="1 7">Cell outer membrane</location>
        <topology evidence="1 7">Multi-pass membrane protein</topology>
    </subcellularLocation>
</comment>
<feature type="domain" description="TonB-dependent receptor plug" evidence="9">
    <location>
        <begin position="205"/>
        <end position="311"/>
    </location>
</feature>
<keyword evidence="4 7" id="KW-0812">Transmembrane</keyword>
<dbReference type="InterPro" id="IPR008969">
    <property type="entry name" value="CarboxyPept-like_regulatory"/>
</dbReference>
<dbReference type="InterPro" id="IPR037066">
    <property type="entry name" value="Plug_dom_sf"/>
</dbReference>
<dbReference type="GO" id="GO:0009279">
    <property type="term" value="C:cell outer membrane"/>
    <property type="evidence" value="ECO:0007669"/>
    <property type="project" value="UniProtKB-SubCell"/>
</dbReference>
<dbReference type="Gene3D" id="2.40.170.20">
    <property type="entry name" value="TonB-dependent receptor, beta-barrel domain"/>
    <property type="match status" value="1"/>
</dbReference>
<dbReference type="Gene3D" id="2.170.130.10">
    <property type="entry name" value="TonB-dependent receptor, plug domain"/>
    <property type="match status" value="1"/>
</dbReference>
<evidence type="ECO:0000256" key="6">
    <source>
        <dbReference type="ARBA" id="ARBA00023237"/>
    </source>
</evidence>
<evidence type="ECO:0000256" key="3">
    <source>
        <dbReference type="ARBA" id="ARBA00022452"/>
    </source>
</evidence>
<keyword evidence="8" id="KW-0732">Signal</keyword>
<keyword evidence="2 7" id="KW-0813">Transport</keyword>
<gene>
    <name evidence="10" type="ORF">EDB95_5272</name>
</gene>
<organism evidence="10 11">
    <name type="scientific">Dinghuibacter silviterrae</name>
    <dbReference type="NCBI Taxonomy" id="1539049"/>
    <lineage>
        <taxon>Bacteria</taxon>
        <taxon>Pseudomonadati</taxon>
        <taxon>Bacteroidota</taxon>
        <taxon>Chitinophagia</taxon>
        <taxon>Chitinophagales</taxon>
        <taxon>Chitinophagaceae</taxon>
        <taxon>Dinghuibacter</taxon>
    </lineage>
</organism>
<sequence length="1129" mass="123617">MEKLKRFLLMKVCLLIALAVCFQVSAKGYSQETFSLHFRHAEVHEIFNVIQKESNYLFYYNDDYLKMLGRVNLDVTNTPLNSILNTLLGNKFTYAITDQHKVIISPVGDPIAIDTSEEVVKGRVTDDAGKPLGGVTVKVRGSEKGVVTDDNGNFTIRVTAGVQLVISSVGYKEQTVTASRNMVIKMQPNATGLADVLVVGYGTQKKSDVTGSISSVKGGDIANLPVSNAADAITGRAAGVDIVQTDGSPGSVPSIRVLGTGTINNADPLVVIDGVPSGGLNDVNPNDIASIEVLKDASASAIYGSRAANGVVLITTRKGNYDQGLRTTVNLYAGTKTPAKFLPMLSAPQLVQLKTEAYTNDGLSVPTVWSNPYYAVNRTNWQKALMGTGNVQNADVAVRGGNAHSNYSFSGNYFNENGMIVNSFFKRYSFRINSEHKIGSRLKLGENIVYSSTNGAAPNTQSTQTGLVWSAIRFNPAIPVVNPDGSWGTSQADNQLGDINNPVATAHEISKYNLIDRVLANAYAELEIINGLKLRANYGYDHNTNEYYEFDNAMPDQTRGPSIASLRQSFAKEKTLLEEYYLTYNHVFGEVHSLTLLAGYSAQVYSGNTFNASRTGFSDTSTDQRVLNLGNSSSASNGGYNYNPWGLQSYFVRGNYAFMNKYLLTATFRADGSSKFAPGKQWGYFPAFSAGWRLSDEHFWERLKRTVSMFKITGGWGQLGNQNVGDFQYLSIIGTGSGGGTGGGGYGYNLGTTTTNYNGAYITSLANPNITWERAVTTDVAVEFATLKNHLTGTVTWFNKNTSDMLIPYQIVETFGAQNNLPDDPGNITLPDYNIGTLNNRGVEIELNYQDRVGDFTYSVGGNATFIKNKITKLYGSDTYLASTPYGRENTDISRTYEGQPIASFYGFKTAGLYQTQAQINSDPYIANDPNKPNIKPGDVRFVDVNGDGVVDDNDRVRLGDPNPRFVFGFHGSGSYMHFDIAFNFTGATGFKLYDADRLSGLDATQVYNWYADQQNRWHGEGTSNSVPRLSIDNLNNNYRSSDLWVYKGNYITLRSLALGYTIPKVTLSTWKLPEVRFYVSAYNLFTITKYPGYTPELGYTDGNLQRGVDVAQYPATRTYMVGATVNLQ</sequence>
<evidence type="ECO:0000259" key="9">
    <source>
        <dbReference type="Pfam" id="PF07715"/>
    </source>
</evidence>
<dbReference type="Gene3D" id="2.60.40.1120">
    <property type="entry name" value="Carboxypeptidase-like, regulatory domain"/>
    <property type="match status" value="1"/>
</dbReference>